<keyword evidence="1" id="KW-0805">Transcription regulation</keyword>
<dbReference type="InterPro" id="IPR036388">
    <property type="entry name" value="WH-like_DNA-bd_sf"/>
</dbReference>
<feature type="domain" description="HTH gntR-type" evidence="4">
    <location>
        <begin position="9"/>
        <end position="76"/>
    </location>
</feature>
<evidence type="ECO:0000259" key="4">
    <source>
        <dbReference type="PROSITE" id="PS50949"/>
    </source>
</evidence>
<dbReference type="SUPFAM" id="SSF46785">
    <property type="entry name" value="Winged helix' DNA-binding domain"/>
    <property type="match status" value="1"/>
</dbReference>
<name>A0A212KA82_9DELT</name>
<dbReference type="PROSITE" id="PS50949">
    <property type="entry name" value="HTH_GNTR"/>
    <property type="match status" value="1"/>
</dbReference>
<dbReference type="PANTHER" id="PTHR43537:SF5">
    <property type="entry name" value="UXU OPERON TRANSCRIPTIONAL REGULATOR"/>
    <property type="match status" value="1"/>
</dbReference>
<dbReference type="GO" id="GO:0003677">
    <property type="term" value="F:DNA binding"/>
    <property type="evidence" value="ECO:0007669"/>
    <property type="project" value="UniProtKB-KW"/>
</dbReference>
<dbReference type="InterPro" id="IPR000524">
    <property type="entry name" value="Tscrpt_reg_HTH_GntR"/>
</dbReference>
<dbReference type="CDD" id="cd07377">
    <property type="entry name" value="WHTH_GntR"/>
    <property type="match status" value="1"/>
</dbReference>
<dbReference type="SMART" id="SM00895">
    <property type="entry name" value="FCD"/>
    <property type="match status" value="1"/>
</dbReference>
<dbReference type="InterPro" id="IPR008920">
    <property type="entry name" value="TF_FadR/GntR_C"/>
</dbReference>
<organism evidence="5">
    <name type="scientific">uncultured delta proteobacterium</name>
    <dbReference type="NCBI Taxonomy" id="34034"/>
    <lineage>
        <taxon>Bacteria</taxon>
        <taxon>Deltaproteobacteria</taxon>
        <taxon>environmental samples</taxon>
    </lineage>
</organism>
<dbReference type="Gene3D" id="1.20.120.530">
    <property type="entry name" value="GntR ligand-binding domain-like"/>
    <property type="match status" value="1"/>
</dbReference>
<dbReference type="Gene3D" id="1.10.10.10">
    <property type="entry name" value="Winged helix-like DNA-binding domain superfamily/Winged helix DNA-binding domain"/>
    <property type="match status" value="1"/>
</dbReference>
<evidence type="ECO:0000256" key="1">
    <source>
        <dbReference type="ARBA" id="ARBA00023015"/>
    </source>
</evidence>
<dbReference type="GO" id="GO:0003700">
    <property type="term" value="F:DNA-binding transcription factor activity"/>
    <property type="evidence" value="ECO:0007669"/>
    <property type="project" value="InterPro"/>
</dbReference>
<proteinExistence type="predicted"/>
<protein>
    <submittedName>
        <fullName evidence="5">Putative transcription regulator protein</fullName>
    </submittedName>
</protein>
<evidence type="ECO:0000256" key="3">
    <source>
        <dbReference type="ARBA" id="ARBA00023163"/>
    </source>
</evidence>
<sequence length="232" mass="26428">MDITFERPQPLAKLVSDKLRTAIVEGAFSMGQPLSENMLAKLFNISKTPIKHALTELRNEGIVEIIPQKGTYVFTVTSEDVAQLCDMREILEAKALQTAYEKNKTQMLCTLEAIYNMMLKTREAHDTIEYLRLDSSYHQAIMDLSKNPYLINGYKGISVKTRAILFHLADSPLDHKDRFEEHGDILQNLKDGNLKKAVSIIQKHVQRLARVDFSRLEDFGARNMALLSQAFL</sequence>
<reference evidence="5" key="1">
    <citation type="submission" date="2016-04" db="EMBL/GenBank/DDBJ databases">
        <authorList>
            <person name="Evans L.H."/>
            <person name="Alamgir A."/>
            <person name="Owens N."/>
            <person name="Weber N.D."/>
            <person name="Virtaneva K."/>
            <person name="Barbian K."/>
            <person name="Babar A."/>
            <person name="Rosenke K."/>
        </authorList>
    </citation>
    <scope>NUCLEOTIDE SEQUENCE</scope>
    <source>
        <strain evidence="5">86</strain>
    </source>
</reference>
<dbReference type="PANTHER" id="PTHR43537">
    <property type="entry name" value="TRANSCRIPTIONAL REGULATOR, GNTR FAMILY"/>
    <property type="match status" value="1"/>
</dbReference>
<keyword evidence="2" id="KW-0238">DNA-binding</keyword>
<evidence type="ECO:0000256" key="2">
    <source>
        <dbReference type="ARBA" id="ARBA00023125"/>
    </source>
</evidence>
<dbReference type="EMBL" id="FLUQ01000004">
    <property type="protein sequence ID" value="SBW08508.1"/>
    <property type="molecule type" value="Genomic_DNA"/>
</dbReference>
<keyword evidence="3" id="KW-0804">Transcription</keyword>
<gene>
    <name evidence="5" type="ORF">KL86DPRO_40117</name>
</gene>
<dbReference type="InterPro" id="IPR036390">
    <property type="entry name" value="WH_DNA-bd_sf"/>
</dbReference>
<dbReference type="AlphaFoldDB" id="A0A212KA82"/>
<dbReference type="SUPFAM" id="SSF48008">
    <property type="entry name" value="GntR ligand-binding domain-like"/>
    <property type="match status" value="1"/>
</dbReference>
<accession>A0A212KA82</accession>
<evidence type="ECO:0000313" key="5">
    <source>
        <dbReference type="EMBL" id="SBW08508.1"/>
    </source>
</evidence>
<dbReference type="InterPro" id="IPR011711">
    <property type="entry name" value="GntR_C"/>
</dbReference>
<dbReference type="Pfam" id="PF07729">
    <property type="entry name" value="FCD"/>
    <property type="match status" value="1"/>
</dbReference>
<dbReference type="SMART" id="SM00345">
    <property type="entry name" value="HTH_GNTR"/>
    <property type="match status" value="1"/>
</dbReference>
<dbReference type="Pfam" id="PF00392">
    <property type="entry name" value="GntR"/>
    <property type="match status" value="1"/>
</dbReference>